<accession>A0A413R8N3</accession>
<evidence type="ECO:0008006" key="4">
    <source>
        <dbReference type="Google" id="ProtNLM"/>
    </source>
</evidence>
<comment type="caution">
    <text evidence="2">The sequence shown here is derived from an EMBL/GenBank/DDBJ whole genome shotgun (WGS) entry which is preliminary data.</text>
</comment>
<feature type="transmembrane region" description="Helical" evidence="1">
    <location>
        <begin position="20"/>
        <end position="43"/>
    </location>
</feature>
<dbReference type="Proteomes" id="UP000284779">
    <property type="component" value="Unassembled WGS sequence"/>
</dbReference>
<feature type="transmembrane region" description="Helical" evidence="1">
    <location>
        <begin position="111"/>
        <end position="135"/>
    </location>
</feature>
<dbReference type="RefSeq" id="WP_117970365.1">
    <property type="nucleotide sequence ID" value="NZ_CATWJF010000013.1"/>
</dbReference>
<keyword evidence="1" id="KW-0472">Membrane</keyword>
<evidence type="ECO:0000313" key="2">
    <source>
        <dbReference type="EMBL" id="RHA18636.1"/>
    </source>
</evidence>
<organism evidence="2 3">
    <name type="scientific">Eubacterium ventriosum</name>
    <dbReference type="NCBI Taxonomy" id="39496"/>
    <lineage>
        <taxon>Bacteria</taxon>
        <taxon>Bacillati</taxon>
        <taxon>Bacillota</taxon>
        <taxon>Clostridia</taxon>
        <taxon>Eubacteriales</taxon>
        <taxon>Eubacteriaceae</taxon>
        <taxon>Eubacterium</taxon>
    </lineage>
</organism>
<feature type="transmembrane region" description="Helical" evidence="1">
    <location>
        <begin position="81"/>
        <end position="99"/>
    </location>
</feature>
<keyword evidence="1" id="KW-1133">Transmembrane helix</keyword>
<evidence type="ECO:0000256" key="1">
    <source>
        <dbReference type="SAM" id="Phobius"/>
    </source>
</evidence>
<dbReference type="InterPro" id="IPR008875">
    <property type="entry name" value="TraX"/>
</dbReference>
<evidence type="ECO:0000313" key="3">
    <source>
        <dbReference type="Proteomes" id="UP000284779"/>
    </source>
</evidence>
<keyword evidence="1" id="KW-0812">Transmembrane</keyword>
<reference evidence="2 3" key="1">
    <citation type="submission" date="2018-08" db="EMBL/GenBank/DDBJ databases">
        <title>A genome reference for cultivated species of the human gut microbiota.</title>
        <authorList>
            <person name="Zou Y."/>
            <person name="Xue W."/>
            <person name="Luo G."/>
        </authorList>
    </citation>
    <scope>NUCLEOTIDE SEQUENCE [LARGE SCALE GENOMIC DNA]</scope>
    <source>
        <strain evidence="2 3">AM44-11BH</strain>
    </source>
</reference>
<name>A0A413R8N3_9FIRM</name>
<feature type="transmembrane region" description="Helical" evidence="1">
    <location>
        <begin position="155"/>
        <end position="185"/>
    </location>
</feature>
<feature type="transmembrane region" description="Helical" evidence="1">
    <location>
        <begin position="55"/>
        <end position="75"/>
    </location>
</feature>
<feature type="transmembrane region" description="Helical" evidence="1">
    <location>
        <begin position="197"/>
        <end position="222"/>
    </location>
</feature>
<dbReference type="EMBL" id="QSFD01000005">
    <property type="protein sequence ID" value="RHA18636.1"/>
    <property type="molecule type" value="Genomic_DNA"/>
</dbReference>
<sequence length="255" mass="29511">MSELKEKGLGVFINLDKWGISTFTLKIIAMITMIIDHVGFLFFQDNHQTYIILRSIGRISFPIFCFVLVEGFFHTSDRLKHAIRLGIFALVSEIPYDMLYGRFFDMARQNVIFTLFIGYMAIWALQSISMFRAAYPDKILKHIGAGRLNTILELVTMAVAFGMAYFLHTSYSYGGVMLIICFYVFNNHHIGRAISNLVFNIGMFGFGVQWWGALSVLPIAFYNKKPGTKKLKYMFYWFYPVHLLILVLVKIYIIH</sequence>
<proteinExistence type="predicted"/>
<gene>
    <name evidence="2" type="ORF">DW944_06070</name>
</gene>
<feature type="transmembrane region" description="Helical" evidence="1">
    <location>
        <begin position="234"/>
        <end position="253"/>
    </location>
</feature>
<keyword evidence="3" id="KW-1185">Reference proteome</keyword>
<dbReference type="AlphaFoldDB" id="A0A413R8N3"/>
<dbReference type="Pfam" id="PF05857">
    <property type="entry name" value="TraX"/>
    <property type="match status" value="1"/>
</dbReference>
<protein>
    <recommendedName>
        <fullName evidence="4">Conjugal transfer protein TraX</fullName>
    </recommendedName>
</protein>